<evidence type="ECO:0000313" key="9">
    <source>
        <dbReference type="EMBL" id="MBG3877094.1"/>
    </source>
</evidence>
<feature type="binding site" evidence="6">
    <location>
        <position position="174"/>
    </location>
    <ligand>
        <name>a divalent metal cation</name>
        <dbReference type="ChEBI" id="CHEBI:60240"/>
        <label>2</label>
        <note>catalytic</note>
    </ligand>
</feature>
<dbReference type="NCBIfam" id="TIGR00500">
    <property type="entry name" value="met_pdase_I"/>
    <property type="match status" value="1"/>
</dbReference>
<evidence type="ECO:0000256" key="2">
    <source>
        <dbReference type="ARBA" id="ARBA00022438"/>
    </source>
</evidence>
<dbReference type="RefSeq" id="WP_196609123.1">
    <property type="nucleotide sequence ID" value="NZ_VRYY01000221.1"/>
</dbReference>
<evidence type="ECO:0000256" key="5">
    <source>
        <dbReference type="ARBA" id="ARBA00022801"/>
    </source>
</evidence>
<organism evidence="9 10">
    <name type="scientific">Nitratidesulfovibrio oxamicus</name>
    <dbReference type="NCBI Taxonomy" id="32016"/>
    <lineage>
        <taxon>Bacteria</taxon>
        <taxon>Pseudomonadati</taxon>
        <taxon>Thermodesulfobacteriota</taxon>
        <taxon>Desulfovibrionia</taxon>
        <taxon>Desulfovibrionales</taxon>
        <taxon>Desulfovibrionaceae</taxon>
        <taxon>Nitratidesulfovibrio</taxon>
    </lineage>
</organism>
<evidence type="ECO:0000313" key="10">
    <source>
        <dbReference type="Proteomes" id="UP001194469"/>
    </source>
</evidence>
<comment type="cofactor">
    <cofactor evidence="6">
        <name>Co(2+)</name>
        <dbReference type="ChEBI" id="CHEBI:48828"/>
    </cofactor>
    <cofactor evidence="6">
        <name>Zn(2+)</name>
        <dbReference type="ChEBI" id="CHEBI:29105"/>
    </cofactor>
    <cofactor evidence="6">
        <name>Mn(2+)</name>
        <dbReference type="ChEBI" id="CHEBI:29035"/>
    </cofactor>
    <cofactor evidence="6">
        <name>Fe(2+)</name>
        <dbReference type="ChEBI" id="CHEBI:29033"/>
    </cofactor>
    <text evidence="6">Binds 2 divalent metal cations per subunit. Has a high-affinity and a low affinity metal-binding site. The true nature of the physiological cofactor is under debate. The enzyme is active with cobalt, zinc, manganese or divalent iron ions. Most likely, methionine aminopeptidases function as mononuclear Fe(2+)-metalloproteases under physiological conditions, and the catalytically relevant metal-binding site has been assigned to the histidine-containing high-affinity site.</text>
</comment>
<feature type="binding site" evidence="6">
    <location>
        <position position="111"/>
    </location>
    <ligand>
        <name>a divalent metal cation</name>
        <dbReference type="ChEBI" id="CHEBI:60240"/>
        <label>1</label>
    </ligand>
</feature>
<dbReference type="SUPFAM" id="SSF55920">
    <property type="entry name" value="Creatinase/aminopeptidase"/>
    <property type="match status" value="1"/>
</dbReference>
<dbReference type="EMBL" id="VRYY01000221">
    <property type="protein sequence ID" value="MBG3877094.1"/>
    <property type="molecule type" value="Genomic_DNA"/>
</dbReference>
<feature type="binding site" evidence="6">
    <location>
        <position position="239"/>
    </location>
    <ligand>
        <name>a divalent metal cation</name>
        <dbReference type="ChEBI" id="CHEBI:60240"/>
        <label>2</label>
        <note>catalytic</note>
    </ligand>
</feature>
<evidence type="ECO:0000256" key="1">
    <source>
        <dbReference type="ARBA" id="ARBA00002521"/>
    </source>
</evidence>
<comment type="caution">
    <text evidence="9">The sequence shown here is derived from an EMBL/GenBank/DDBJ whole genome shotgun (WGS) entry which is preliminary data.</text>
</comment>
<dbReference type="PROSITE" id="PS00680">
    <property type="entry name" value="MAP_1"/>
    <property type="match status" value="1"/>
</dbReference>
<comment type="function">
    <text evidence="1 6">Removes the N-terminal methionine from nascent proteins. The N-terminal methionine is often cleaved when the second residue in the primary sequence is small and uncharged (Met-Ala-, Cys, Gly, Pro, Ser, Thr, or Val). Requires deformylation of the N(alpha)-formylated initiator methionine before it can be hydrolyzed.</text>
</comment>
<dbReference type="HAMAP" id="MF_01974">
    <property type="entry name" value="MetAP_1"/>
    <property type="match status" value="1"/>
</dbReference>
<keyword evidence="5 6" id="KW-0378">Hydrolase</keyword>
<keyword evidence="4 6" id="KW-0479">Metal-binding</keyword>
<feature type="domain" description="Peptidase M24" evidence="8">
    <location>
        <begin position="17"/>
        <end position="245"/>
    </location>
</feature>
<gene>
    <name evidence="6 9" type="primary">map</name>
    <name evidence="9" type="ORF">FVW20_08740</name>
</gene>
<keyword evidence="10" id="KW-1185">Reference proteome</keyword>
<sequence>MKKFRGVFIKNDNEIGLLREANRIVATILDILGEHVRPGVSTMHFEELAQAECRKHGVRPAFQGYHGFPFALCCSVNEEVVHGFPSSKRILQEGDIVSFDMGVVYDGFYGDSARTYPVGTVSDEAERLIRVTRESLFAGIAEARVGNSLYDISAAVQRHVEAAGFGVVRRFVGHGIGRSLHEKPEIPNFVPRGMPGVPLKPGMVLAIEPMVTVGTYEVEILADNWTAVTRDRQLSAHFEHSVAITPDGPIILSLSQAEAARLAG</sequence>
<dbReference type="PANTHER" id="PTHR43330">
    <property type="entry name" value="METHIONINE AMINOPEPTIDASE"/>
    <property type="match status" value="1"/>
</dbReference>
<evidence type="ECO:0000256" key="4">
    <source>
        <dbReference type="ARBA" id="ARBA00022723"/>
    </source>
</evidence>
<proteinExistence type="inferred from homology"/>
<evidence type="ECO:0000256" key="7">
    <source>
        <dbReference type="RuleBase" id="RU003653"/>
    </source>
</evidence>
<comment type="catalytic activity">
    <reaction evidence="6 7">
        <text>Release of N-terminal amino acids, preferentially methionine, from peptides and arylamides.</text>
        <dbReference type="EC" id="3.4.11.18"/>
    </reaction>
</comment>
<dbReference type="PANTHER" id="PTHR43330:SF27">
    <property type="entry name" value="METHIONINE AMINOPEPTIDASE"/>
    <property type="match status" value="1"/>
</dbReference>
<dbReference type="Pfam" id="PF00557">
    <property type="entry name" value="Peptidase_M24"/>
    <property type="match status" value="1"/>
</dbReference>
<dbReference type="InterPro" id="IPR036005">
    <property type="entry name" value="Creatinase/aminopeptidase-like"/>
</dbReference>
<evidence type="ECO:0000256" key="3">
    <source>
        <dbReference type="ARBA" id="ARBA00022670"/>
    </source>
</evidence>
<name>A0ABS0J3W8_9BACT</name>
<feature type="binding site" evidence="6">
    <location>
        <position position="82"/>
    </location>
    <ligand>
        <name>substrate</name>
    </ligand>
</feature>
<evidence type="ECO:0000256" key="6">
    <source>
        <dbReference type="HAMAP-Rule" id="MF_01974"/>
    </source>
</evidence>
<keyword evidence="2 6" id="KW-0031">Aminopeptidase</keyword>
<evidence type="ECO:0000259" key="8">
    <source>
        <dbReference type="Pfam" id="PF00557"/>
    </source>
</evidence>
<feature type="binding site" evidence="6">
    <location>
        <position position="181"/>
    </location>
    <ligand>
        <name>substrate</name>
    </ligand>
</feature>
<dbReference type="PRINTS" id="PR00599">
    <property type="entry name" value="MAPEPTIDASE"/>
</dbReference>
<dbReference type="InterPro" id="IPR000994">
    <property type="entry name" value="Pept_M24"/>
</dbReference>
<dbReference type="InterPro" id="IPR002467">
    <property type="entry name" value="Pept_M24A_MAP1"/>
</dbReference>
<dbReference type="Gene3D" id="3.90.230.10">
    <property type="entry name" value="Creatinase/methionine aminopeptidase superfamily"/>
    <property type="match status" value="1"/>
</dbReference>
<dbReference type="InterPro" id="IPR001714">
    <property type="entry name" value="Pept_M24_MAP"/>
</dbReference>
<dbReference type="CDD" id="cd01086">
    <property type="entry name" value="MetAP1"/>
    <property type="match status" value="1"/>
</dbReference>
<feature type="binding site" evidence="6">
    <location>
        <position position="208"/>
    </location>
    <ligand>
        <name>a divalent metal cation</name>
        <dbReference type="ChEBI" id="CHEBI:60240"/>
        <label>2</label>
        <note>catalytic</note>
    </ligand>
</feature>
<comment type="similarity">
    <text evidence="6">Belongs to the peptidase M24A family. Methionine aminopeptidase type 1 subfamily.</text>
</comment>
<dbReference type="EC" id="3.4.11.18" evidence="6 7"/>
<accession>A0ABS0J3W8</accession>
<keyword evidence="3 6" id="KW-0645">Protease</keyword>
<reference evidence="9 10" key="1">
    <citation type="submission" date="2019-08" db="EMBL/GenBank/DDBJ databases">
        <authorList>
            <person name="Luo N."/>
        </authorList>
    </citation>
    <scope>NUCLEOTIDE SEQUENCE [LARGE SCALE GENOMIC DNA]</scope>
    <source>
        <strain evidence="9 10">NCIMB 9442</strain>
    </source>
</reference>
<protein>
    <recommendedName>
        <fullName evidence="6 7">Methionine aminopeptidase</fullName>
        <shortName evidence="6">MAP</shortName>
        <shortName evidence="6">MetAP</shortName>
        <ecNumber evidence="6 7">3.4.11.18</ecNumber>
    </recommendedName>
    <alternativeName>
        <fullName evidence="6">Peptidase M</fullName>
    </alternativeName>
</protein>
<feature type="binding site" evidence="6">
    <location>
        <position position="111"/>
    </location>
    <ligand>
        <name>a divalent metal cation</name>
        <dbReference type="ChEBI" id="CHEBI:60240"/>
        <label>2</label>
        <note>catalytic</note>
    </ligand>
</feature>
<dbReference type="Proteomes" id="UP001194469">
    <property type="component" value="Unassembled WGS sequence"/>
</dbReference>
<feature type="binding site" evidence="6">
    <location>
        <position position="100"/>
    </location>
    <ligand>
        <name>a divalent metal cation</name>
        <dbReference type="ChEBI" id="CHEBI:60240"/>
        <label>1</label>
    </ligand>
</feature>
<dbReference type="GO" id="GO:0004239">
    <property type="term" value="F:initiator methionyl aminopeptidase activity"/>
    <property type="evidence" value="ECO:0007669"/>
    <property type="project" value="UniProtKB-EC"/>
</dbReference>
<feature type="binding site" evidence="6">
    <location>
        <position position="239"/>
    </location>
    <ligand>
        <name>a divalent metal cation</name>
        <dbReference type="ChEBI" id="CHEBI:60240"/>
        <label>1</label>
    </ligand>
</feature>
<comment type="subunit">
    <text evidence="6">Monomer.</text>
</comment>